<reference evidence="3" key="1">
    <citation type="submission" date="2025-08" db="UniProtKB">
        <authorList>
            <consortium name="Ensembl"/>
        </authorList>
    </citation>
    <scope>IDENTIFICATION</scope>
</reference>
<evidence type="ECO:0000259" key="2">
    <source>
        <dbReference type="Pfam" id="PF16756"/>
    </source>
</evidence>
<dbReference type="InterPro" id="IPR036322">
    <property type="entry name" value="WD40_repeat_dom_sf"/>
</dbReference>
<feature type="compositionally biased region" description="Polar residues" evidence="1">
    <location>
        <begin position="63"/>
        <end position="87"/>
    </location>
</feature>
<dbReference type="Pfam" id="PF16756">
    <property type="entry name" value="PALB2_WD40"/>
    <property type="match status" value="2"/>
</dbReference>
<dbReference type="Ensembl" id="ENSGMOT00000068234.1">
    <property type="protein sequence ID" value="ENSGMOP00000045626.1"/>
    <property type="gene ID" value="ENSGMOG00000030234.1"/>
</dbReference>
<dbReference type="GO" id="GO:0003677">
    <property type="term" value="F:DNA binding"/>
    <property type="evidence" value="ECO:0007669"/>
    <property type="project" value="InterPro"/>
</dbReference>
<dbReference type="GeneTree" id="ENSGT00390000014423"/>
<dbReference type="CTD" id="79728"/>
<organism evidence="3 4">
    <name type="scientific">Gadus morhua</name>
    <name type="common">Atlantic cod</name>
    <dbReference type="NCBI Taxonomy" id="8049"/>
    <lineage>
        <taxon>Eukaryota</taxon>
        <taxon>Metazoa</taxon>
        <taxon>Chordata</taxon>
        <taxon>Craniata</taxon>
        <taxon>Vertebrata</taxon>
        <taxon>Euteleostomi</taxon>
        <taxon>Actinopterygii</taxon>
        <taxon>Neopterygii</taxon>
        <taxon>Teleostei</taxon>
        <taxon>Neoteleostei</taxon>
        <taxon>Acanthomorphata</taxon>
        <taxon>Zeiogadaria</taxon>
        <taxon>Gadariae</taxon>
        <taxon>Gadiformes</taxon>
        <taxon>Gadoidei</taxon>
        <taxon>Gadidae</taxon>
        <taxon>Gadus</taxon>
    </lineage>
</organism>
<feature type="compositionally biased region" description="Low complexity" evidence="1">
    <location>
        <begin position="228"/>
        <end position="238"/>
    </location>
</feature>
<feature type="compositionally biased region" description="Polar residues" evidence="1">
    <location>
        <begin position="138"/>
        <end position="150"/>
    </location>
</feature>
<gene>
    <name evidence="3" type="primary">palb2</name>
</gene>
<feature type="region of interest" description="Disordered" evidence="1">
    <location>
        <begin position="992"/>
        <end position="1085"/>
    </location>
</feature>
<feature type="compositionally biased region" description="Polar residues" evidence="1">
    <location>
        <begin position="175"/>
        <end position="187"/>
    </location>
</feature>
<dbReference type="KEGG" id="gmh:115539873"/>
<feature type="domain" description="Partner and localiser of BRCA2 WD40" evidence="2">
    <location>
        <begin position="1124"/>
        <end position="1311"/>
    </location>
</feature>
<feature type="region of interest" description="Disordered" evidence="1">
    <location>
        <begin position="529"/>
        <end position="554"/>
    </location>
</feature>
<dbReference type="SUPFAM" id="SSF50978">
    <property type="entry name" value="WD40 repeat-like"/>
    <property type="match status" value="1"/>
</dbReference>
<dbReference type="InterPro" id="IPR031920">
    <property type="entry name" value="PALB2_WD40"/>
</dbReference>
<dbReference type="Gene3D" id="2.130.10.10">
    <property type="entry name" value="YVTN repeat-like/Quinoprotein amine dehydrogenase"/>
    <property type="match status" value="1"/>
</dbReference>
<dbReference type="InterPro" id="IPR015943">
    <property type="entry name" value="WD40/YVTN_repeat-like_dom_sf"/>
</dbReference>
<feature type="compositionally biased region" description="Basic and acidic residues" evidence="1">
    <location>
        <begin position="46"/>
        <end position="55"/>
    </location>
</feature>
<feature type="region of interest" description="Disordered" evidence="1">
    <location>
        <begin position="421"/>
        <end position="483"/>
    </location>
</feature>
<feature type="region of interest" description="Disordered" evidence="1">
    <location>
        <begin position="912"/>
        <end position="940"/>
    </location>
</feature>
<dbReference type="GO" id="GO:0005654">
    <property type="term" value="C:nucleoplasm"/>
    <property type="evidence" value="ECO:0007669"/>
    <property type="project" value="TreeGrafter"/>
</dbReference>
<dbReference type="InterPro" id="IPR042417">
    <property type="entry name" value="PALB2"/>
</dbReference>
<proteinExistence type="predicted"/>
<dbReference type="PANTHER" id="PTHR14662">
    <property type="entry name" value="PARTNER AND LOCALIZER OF BRCA2"/>
    <property type="match status" value="1"/>
</dbReference>
<feature type="compositionally biased region" description="Pro residues" evidence="1">
    <location>
        <begin position="995"/>
        <end position="1015"/>
    </location>
</feature>
<feature type="compositionally biased region" description="Basic residues" evidence="1">
    <location>
        <begin position="162"/>
        <end position="173"/>
    </location>
</feature>
<dbReference type="OrthoDB" id="9936560at2759"/>
<dbReference type="RefSeq" id="XP_030206588.1">
    <property type="nucleotide sequence ID" value="XM_030350728.1"/>
</dbReference>
<protein>
    <recommendedName>
        <fullName evidence="2">Partner and localiser of BRCA2 WD40 domain-containing protein</fullName>
    </recommendedName>
</protein>
<dbReference type="Proteomes" id="UP000694546">
    <property type="component" value="Chromosome 3"/>
</dbReference>
<reference evidence="3" key="2">
    <citation type="submission" date="2025-09" db="UniProtKB">
        <authorList>
            <consortium name="Ensembl"/>
        </authorList>
    </citation>
    <scope>IDENTIFICATION</scope>
</reference>
<feature type="compositionally biased region" description="Basic and acidic residues" evidence="1">
    <location>
        <begin position="242"/>
        <end position="273"/>
    </location>
</feature>
<feature type="compositionally biased region" description="Basic and acidic residues" evidence="1">
    <location>
        <begin position="106"/>
        <end position="120"/>
    </location>
</feature>
<feature type="compositionally biased region" description="Basic residues" evidence="1">
    <location>
        <begin position="421"/>
        <end position="431"/>
    </location>
</feature>
<evidence type="ECO:0000313" key="4">
    <source>
        <dbReference type="Proteomes" id="UP000694546"/>
    </source>
</evidence>
<dbReference type="GO" id="GO:0000724">
    <property type="term" value="P:double-strand break repair via homologous recombination"/>
    <property type="evidence" value="ECO:0007669"/>
    <property type="project" value="InterPro"/>
</dbReference>
<keyword evidence="4" id="KW-1185">Reference proteome</keyword>
<feature type="compositionally biased region" description="Basic and acidic residues" evidence="1">
    <location>
        <begin position="352"/>
        <end position="365"/>
    </location>
</feature>
<name>A0A8C5BFK8_GADMO</name>
<feature type="compositionally biased region" description="Basic and acidic residues" evidence="1">
    <location>
        <begin position="308"/>
        <end position="334"/>
    </location>
</feature>
<evidence type="ECO:0000313" key="3">
    <source>
        <dbReference type="Ensembl" id="ENSGMOP00000045626.1"/>
    </source>
</evidence>
<accession>A0A8C5BFK8</accession>
<feature type="domain" description="Partner and localiser of BRCA2 WD40" evidence="2">
    <location>
        <begin position="1334"/>
        <end position="1436"/>
    </location>
</feature>
<dbReference type="RefSeq" id="XP_030206589.1">
    <property type="nucleotide sequence ID" value="XM_030350729.1"/>
</dbReference>
<evidence type="ECO:0000256" key="1">
    <source>
        <dbReference type="SAM" id="MobiDB-lite"/>
    </source>
</evidence>
<sequence>MEEDAGTTLQCNNKLRRKLYSDDTEKLRRKLAYLQREYSKTQQKLKRAERSEGVKKHEKTRVTEQNSLLLTQIDPDTSTNRPNVDPSSPSPRLCAPTSQITGPPQEHQHTEGQVEADGGRESPAVRFLPPLEAAPPLTSASSQDVQSWEQRPTPAPSSALRLRSRSSRLRRQQRCSETSEVIGSTDTNSEEGPGPGRKLEEKAATEKSVGTPEMVAETQEMKERRLSSSESESSALLLTHWNTERRTADGRAEMMGPEQREKETDLTGDKLDSESPSLLLPHWTSAPPAGRGTPEDTLNHTGTEAGEEERRGGLEREVNAGEQQRCDGETKSDGYEGNASDKSSHTAIGPRGDQHQGRCEKEKGECDRKVSLAASCTLWDGLVFPAEYYVRTTRRMTSSQQQQQPDMQSSLFSNLIVKSRARGGGRGRGRSLHALQDGEDADQSNLRLGYSDTPPRMVSSASSHEAQCSREKESDPLLDNPNQECFLSAAPRARAVRGRKRKRGGRRGRSFEKGSFCLDVGYTDQERTSEHSVPALISSSPSQSFPVDEAPEQGPVSVVPPIVSQPSAFPPALPPGIPPSAQEDGTMSASVSGSLERVYPIFKRSSSVTERPPDDVSGWRSLLLPSPPDPSDPLHQPSLLALGLALKPPVPLDFHLPDEQFGSLKLHKLQRVADATAEPFSTPSYRTRRSSQQAYALYRTHSDQALALSLPFSPTPDLAMSLPSPDDGLHSLVQSQCPPAVTQIHPIGDPKRIDTQMFLESTPVTPGEDCKLDPCDRLPEGGGQLADVPEQNSRRAAGSVVVRPTGECLDRSTEQGTFSCTKLEGFAEHLLPLKSSTVLTEQQGHGGGVVRLSEDHRAANHQRAAVDDCGFPAEEPFESPSKCIYSQKARHACTDPGVQEDQRMTHLPNHSLIDEHTTNSPTDASAGSPPPRPGACSQLLLSPSLVSPPCPLLAPHLLPSSPPLPSLGLTPHQARASCLPLTSSPCAPNLALPSPISPSTPARSPPHLSPCPIPVSPHRGAPAPAPTSRQTSVSLDPPVAVGGQCQGVVPTRGPSVSDAGGPVDPQPPPAAGASSRSHGAQEATGETEVVAEECPICFTHTLTAPAGGGLVDACCVSGPSGGLWVAAAGKWAVCVWDQTSSSGWGLVHTWTFNKPVISVFSVPDSVGLLCVTLGQLEIQEVRVLSCSSRVEVLLCQGVVQTVVGVARSRVVCSSHSPAISTLQIFLLSEDISAPNPQPLASPGMHVGALATVDGLKDCLLGSAEGGHLFIWNLSTGQLLQRIQLDKELTHTACLRGYSYAGILLVLLQHQYLGSIVREEVQSYHREDEGDRVSMEKEKPKTTLFTLVAINALNGKSVVANRLHQPEAWSGRLCEADVLGSKLVALNQSGSVYVWELGGPVGPRVVWAPEADGWHVARWGGSDVLVTGHQNGDLTLYHYDGQNSVKTTV</sequence>
<dbReference type="GeneID" id="115539873"/>
<dbReference type="PANTHER" id="PTHR14662:SF2">
    <property type="entry name" value="PARTNER AND LOCALIZER OF BRCA2"/>
    <property type="match status" value="1"/>
</dbReference>
<feature type="region of interest" description="Disordered" evidence="1">
    <location>
        <begin position="38"/>
        <end position="365"/>
    </location>
</feature>
<dbReference type="OMA" id="IHQADET"/>